<protein>
    <submittedName>
        <fullName evidence="2">Uncharacterized protein</fullName>
    </submittedName>
</protein>
<accession>A0A6J4I4U4</accession>
<feature type="compositionally biased region" description="Pro residues" evidence="1">
    <location>
        <begin position="1"/>
        <end position="20"/>
    </location>
</feature>
<name>A0A6J4I4U4_9ACTN</name>
<reference evidence="2" key="1">
    <citation type="submission" date="2020-02" db="EMBL/GenBank/DDBJ databases">
        <authorList>
            <person name="Meier V. D."/>
        </authorList>
    </citation>
    <scope>NUCLEOTIDE SEQUENCE</scope>
    <source>
        <strain evidence="2">AVDCRST_MAG50</strain>
    </source>
</reference>
<gene>
    <name evidence="2" type="ORF">AVDCRST_MAG50-2202</name>
</gene>
<feature type="compositionally biased region" description="Low complexity" evidence="1">
    <location>
        <begin position="138"/>
        <end position="165"/>
    </location>
</feature>
<evidence type="ECO:0000313" key="2">
    <source>
        <dbReference type="EMBL" id="CAA9240524.1"/>
    </source>
</evidence>
<feature type="compositionally biased region" description="Polar residues" evidence="1">
    <location>
        <begin position="53"/>
        <end position="68"/>
    </location>
</feature>
<feature type="compositionally biased region" description="Low complexity" evidence="1">
    <location>
        <begin position="91"/>
        <end position="102"/>
    </location>
</feature>
<sequence>CAQPPPSLPSRPCPSAPCPTPSSTRSARTRGPPTSSSSGSAPWARPRRGCCDTSPTAWTSPRRGSTWASRRRPGAWGSATRVDATPPSPVRSPGSCSSTSPSWRARPPWPCAGRCHRSTGIRSGDSANRCKRHTSGGSRARSARPPSSRCDSAPASWPLPTSLPGSSPPRPSVSSCASGSTRRCAARRCGGSPSSKRPA</sequence>
<dbReference type="EMBL" id="CADCTF010000087">
    <property type="protein sequence ID" value="CAA9240524.1"/>
    <property type="molecule type" value="Genomic_DNA"/>
</dbReference>
<feature type="compositionally biased region" description="Low complexity" evidence="1">
    <location>
        <begin position="21"/>
        <end position="44"/>
    </location>
</feature>
<feature type="non-terminal residue" evidence="2">
    <location>
        <position position="1"/>
    </location>
</feature>
<proteinExistence type="predicted"/>
<feature type="non-terminal residue" evidence="2">
    <location>
        <position position="199"/>
    </location>
</feature>
<evidence type="ECO:0000256" key="1">
    <source>
        <dbReference type="SAM" id="MobiDB-lite"/>
    </source>
</evidence>
<feature type="region of interest" description="Disordered" evidence="1">
    <location>
        <begin position="1"/>
        <end position="199"/>
    </location>
</feature>
<dbReference type="AlphaFoldDB" id="A0A6J4I4U4"/>
<organism evidence="2">
    <name type="scientific">uncultured Acidimicrobiales bacterium</name>
    <dbReference type="NCBI Taxonomy" id="310071"/>
    <lineage>
        <taxon>Bacteria</taxon>
        <taxon>Bacillati</taxon>
        <taxon>Actinomycetota</taxon>
        <taxon>Acidimicrobiia</taxon>
        <taxon>Acidimicrobiales</taxon>
        <taxon>environmental samples</taxon>
    </lineage>
</organism>